<reference evidence="4" key="1">
    <citation type="submission" date="2009-01" db="EMBL/GenBank/DDBJ databases">
        <title>Complete sequence of Anaeromyxobacter dehalogenans 2CP-1.</title>
        <authorList>
            <consortium name="US DOE Joint Genome Institute"/>
            <person name="Lucas S."/>
            <person name="Copeland A."/>
            <person name="Lapidus A."/>
            <person name="Glavina del Rio T."/>
            <person name="Dalin E."/>
            <person name="Tice H."/>
            <person name="Bruce D."/>
            <person name="Goodwin L."/>
            <person name="Pitluck S."/>
            <person name="Saunders E."/>
            <person name="Brettin T."/>
            <person name="Detter J.C."/>
            <person name="Han C."/>
            <person name="Larimer F."/>
            <person name="Land M."/>
            <person name="Hauser L."/>
            <person name="Kyrpides N."/>
            <person name="Ovchinnikova G."/>
            <person name="Beliaev A.S."/>
            <person name="Richardson P."/>
        </authorList>
    </citation>
    <scope>NUCLEOTIDE SEQUENCE</scope>
    <source>
        <strain evidence="4">2CP-1</strain>
    </source>
</reference>
<gene>
    <name evidence="4" type="ordered locus">A2cp1_1110</name>
</gene>
<dbReference type="CDD" id="cd17933">
    <property type="entry name" value="DEXSc_RecD-like"/>
    <property type="match status" value="1"/>
</dbReference>
<evidence type="ECO:0000256" key="1">
    <source>
        <dbReference type="SAM" id="MobiDB-lite"/>
    </source>
</evidence>
<evidence type="ECO:0000313" key="5">
    <source>
        <dbReference type="Proteomes" id="UP000007089"/>
    </source>
</evidence>
<dbReference type="EMBL" id="CP001359">
    <property type="protein sequence ID" value="ACL64456.1"/>
    <property type="molecule type" value="Genomic_DNA"/>
</dbReference>
<evidence type="ECO:0000259" key="2">
    <source>
        <dbReference type="Pfam" id="PF01443"/>
    </source>
</evidence>
<dbReference type="AlphaFoldDB" id="B8JF99"/>
<feature type="domain" description="TrwC relaxase" evidence="3">
    <location>
        <begin position="13"/>
        <end position="287"/>
    </location>
</feature>
<dbReference type="Gene3D" id="3.40.50.300">
    <property type="entry name" value="P-loop containing nucleotide triphosphate hydrolases"/>
    <property type="match status" value="2"/>
</dbReference>
<dbReference type="InterPro" id="IPR027351">
    <property type="entry name" value="(+)RNA_virus_helicase_core_dom"/>
</dbReference>
<dbReference type="RefSeq" id="WP_012632448.1">
    <property type="nucleotide sequence ID" value="NC_011891.1"/>
</dbReference>
<keyword evidence="5" id="KW-1185">Reference proteome</keyword>
<dbReference type="SUPFAM" id="SSF55464">
    <property type="entry name" value="Origin of replication-binding domain, RBD-like"/>
    <property type="match status" value="1"/>
</dbReference>
<dbReference type="InterPro" id="IPR027417">
    <property type="entry name" value="P-loop_NTPase"/>
</dbReference>
<dbReference type="KEGG" id="acp:A2cp1_1110"/>
<accession>B8JF99</accession>
<dbReference type="Pfam" id="PF13604">
    <property type="entry name" value="AAA_30"/>
    <property type="match status" value="1"/>
</dbReference>
<protein>
    <submittedName>
        <fullName evidence="4">Conjugative relaxase domain protein</fullName>
    </submittedName>
</protein>
<feature type="region of interest" description="Disordered" evidence="1">
    <location>
        <begin position="244"/>
        <end position="266"/>
    </location>
</feature>
<dbReference type="InterPro" id="IPR014862">
    <property type="entry name" value="TrwC"/>
</dbReference>
<evidence type="ECO:0000259" key="3">
    <source>
        <dbReference type="Pfam" id="PF08751"/>
    </source>
</evidence>
<dbReference type="Pfam" id="PF08751">
    <property type="entry name" value="TrwC"/>
    <property type="match status" value="1"/>
</dbReference>
<dbReference type="GO" id="GO:0005524">
    <property type="term" value="F:ATP binding"/>
    <property type="evidence" value="ECO:0007669"/>
    <property type="project" value="InterPro"/>
</dbReference>
<evidence type="ECO:0000313" key="4">
    <source>
        <dbReference type="EMBL" id="ACL64456.1"/>
    </source>
</evidence>
<dbReference type="Pfam" id="PF01443">
    <property type="entry name" value="Viral_helicase1"/>
    <property type="match status" value="1"/>
</dbReference>
<feature type="region of interest" description="Disordered" evidence="1">
    <location>
        <begin position="298"/>
        <end position="323"/>
    </location>
</feature>
<name>B8JF99_ANAD2</name>
<dbReference type="CDD" id="cd18809">
    <property type="entry name" value="SF1_C_RecD"/>
    <property type="match status" value="1"/>
</dbReference>
<feature type="domain" description="(+)RNA virus helicase C-terminal" evidence="2">
    <location>
        <begin position="835"/>
        <end position="897"/>
    </location>
</feature>
<dbReference type="SUPFAM" id="SSF52540">
    <property type="entry name" value="P-loop containing nucleoside triphosphate hydrolases"/>
    <property type="match status" value="2"/>
</dbReference>
<organism evidence="4 5">
    <name type="scientific">Anaeromyxobacter dehalogenans (strain ATCC BAA-258 / DSM 21875 / 2CP-1)</name>
    <dbReference type="NCBI Taxonomy" id="455488"/>
    <lineage>
        <taxon>Bacteria</taxon>
        <taxon>Pseudomonadati</taxon>
        <taxon>Myxococcota</taxon>
        <taxon>Myxococcia</taxon>
        <taxon>Myxococcales</taxon>
        <taxon>Cystobacterineae</taxon>
        <taxon>Anaeromyxobacteraceae</taxon>
        <taxon>Anaeromyxobacter</taxon>
    </lineage>
</organism>
<dbReference type="NCBIfam" id="TIGR02686">
    <property type="entry name" value="relax_trwC"/>
    <property type="match status" value="1"/>
</dbReference>
<dbReference type="Proteomes" id="UP000007089">
    <property type="component" value="Chromosome"/>
</dbReference>
<dbReference type="HOGENOM" id="CLU_001748_0_1_7"/>
<dbReference type="InterPro" id="IPR014059">
    <property type="entry name" value="TraI/TrwC_relax"/>
</dbReference>
<proteinExistence type="predicted"/>
<dbReference type="NCBIfam" id="NF041492">
    <property type="entry name" value="MobF"/>
    <property type="match status" value="1"/>
</dbReference>
<sequence length="926" mass="101941">MLSHKVLTRQDVGRAASYYEDGADDYYAGEGDSSAWQGKGAEALGLEGAVDSRRFRELLAGRVTADDPMSRSATRRDSQSRIGIDLTFSAPKSVSLQALVGGDERIVEAHDRAVARAIAAAEERAQTRKKVKGESRVEDTRNLVVAKFRHETSREQDPQLHTHALVLNLTRRSDGAWRALRNDEIVKATKYLGAMYRAELAAELQDVGYALRHGREGTFELAHMERAQLIAFSRRTEQIERRMAQEGLTPENATSEQKQRVKLATRPRKVSVDRQALFAGWHARARELRIDLTRPAPFDAGHRRRTASGRRDPGAAAHSAGEGARRSVRFAIAHLTERQAIIEERELLDVALKHAVGRATLPNVRREIARLSSIGYLIPESPLYRAADAPINAPGSPKGAWVAAEVRRGMARDEARTHIDAAIAGGRLVLVERRFTTQTALEREKRILRIERDGRGAAQPIGGSDQIRSRLASTDLNDGQRAAVELITTSPHRVVGVQGYAGTGKSHMLDHAKGLAEERGHRVVALAPYAAHVRALRELGVEAKTLASFLAAGDKALDDKTMLVIDEAGTVPTRQMERALKLAEQAGARVVLLGDTGQTKAIEAGRPFHQLQAAGMQTAVMAEIERQKDPALREAVSLAARGESESSLARLSDVREVRDDHERRRAIAADYAQLPEEERASTIVVAGTNEARREINRAIREDLGLAGRGHEFATLTRRDTTQAERAFSKNYSPGDVIQPERDYPKAGLSRGGLYEVVENGPGNRLTVRAEKGEVVEFSPMTCRRLSVYEPERSELAAGDRVRITRNDAARDLANGDRFAVADVTRETVTLTDGKRTVELPANKPLHVDHAYATTVHASQGTTAERVLIDVATKSRTTSQDVYYVAISRARQEARIYTDDLARLPAAVAREHAKHAALDLDRSDRNR</sequence>